<reference evidence="1" key="1">
    <citation type="submission" date="2022-03" db="EMBL/GenBank/DDBJ databases">
        <authorList>
            <person name="Martin H S."/>
        </authorList>
    </citation>
    <scope>NUCLEOTIDE SEQUENCE</scope>
</reference>
<proteinExistence type="predicted"/>
<gene>
    <name evidence="1" type="ORF">IPOD504_LOCUS5143</name>
</gene>
<accession>A0ABN8I0P5</accession>
<dbReference type="Proteomes" id="UP000837857">
    <property type="component" value="Chromosome 16"/>
</dbReference>
<evidence type="ECO:0000313" key="2">
    <source>
        <dbReference type="Proteomes" id="UP000837857"/>
    </source>
</evidence>
<evidence type="ECO:0000313" key="1">
    <source>
        <dbReference type="EMBL" id="CAH2045591.1"/>
    </source>
</evidence>
<keyword evidence="2" id="KW-1185">Reference proteome</keyword>
<dbReference type="EMBL" id="OW152828">
    <property type="protein sequence ID" value="CAH2045591.1"/>
    <property type="molecule type" value="Genomic_DNA"/>
</dbReference>
<sequence length="66" mass="7220">MEIGIIKADSRNLPEVSVDMVMNVFVESAEFSSVEMKGIKMLRSTSQFCGDSAIGYVQIKTDGDDV</sequence>
<name>A0ABN8I0P5_9NEOP</name>
<protein>
    <submittedName>
        <fullName evidence="1">Uncharacterized protein</fullName>
    </submittedName>
</protein>
<organism evidence="1 2">
    <name type="scientific">Iphiclides podalirius</name>
    <name type="common">scarce swallowtail</name>
    <dbReference type="NCBI Taxonomy" id="110791"/>
    <lineage>
        <taxon>Eukaryota</taxon>
        <taxon>Metazoa</taxon>
        <taxon>Ecdysozoa</taxon>
        <taxon>Arthropoda</taxon>
        <taxon>Hexapoda</taxon>
        <taxon>Insecta</taxon>
        <taxon>Pterygota</taxon>
        <taxon>Neoptera</taxon>
        <taxon>Endopterygota</taxon>
        <taxon>Lepidoptera</taxon>
        <taxon>Glossata</taxon>
        <taxon>Ditrysia</taxon>
        <taxon>Papilionoidea</taxon>
        <taxon>Papilionidae</taxon>
        <taxon>Papilioninae</taxon>
        <taxon>Iphiclides</taxon>
    </lineage>
</organism>
<feature type="non-terminal residue" evidence="1">
    <location>
        <position position="1"/>
    </location>
</feature>